<dbReference type="EMBL" id="LPZR01000017">
    <property type="protein sequence ID" value="KYO57512.1"/>
    <property type="molecule type" value="Genomic_DNA"/>
</dbReference>
<feature type="chain" id="PRO_5036006753" evidence="1">
    <location>
        <begin position="24"/>
        <end position="126"/>
    </location>
</feature>
<evidence type="ECO:0000256" key="1">
    <source>
        <dbReference type="SAM" id="SignalP"/>
    </source>
</evidence>
<evidence type="ECO:0000313" key="3">
    <source>
        <dbReference type="EMBL" id="KYO57512.1"/>
    </source>
</evidence>
<dbReference type="Proteomes" id="UP000075787">
    <property type="component" value="Unassembled WGS sequence"/>
</dbReference>
<comment type="caution">
    <text evidence="3">The sequence shown here is derived from an EMBL/GenBank/DDBJ whole genome shotgun (WGS) entry which is preliminary data.</text>
</comment>
<dbReference type="GeneID" id="97242818"/>
<accession>A0A162LXS2</accession>
<evidence type="ECO:0000313" key="5">
    <source>
        <dbReference type="Proteomes" id="UP000257706"/>
    </source>
</evidence>
<dbReference type="Proteomes" id="UP000257706">
    <property type="component" value="Unassembled WGS sequence"/>
</dbReference>
<reference evidence="3 4" key="1">
    <citation type="submission" date="2015-12" db="EMBL/GenBank/DDBJ databases">
        <title>Genome sequence of Tistrella mobilis MCCC 1A02139.</title>
        <authorList>
            <person name="Lu L."/>
            <person name="Lai Q."/>
            <person name="Shao Z."/>
            <person name="Qian P."/>
        </authorList>
    </citation>
    <scope>NUCLEOTIDE SEQUENCE [LARGE SCALE GENOMIC DNA]</scope>
    <source>
        <strain evidence="3 4">MCCC 1A02139</strain>
    </source>
</reference>
<organism evidence="3 4">
    <name type="scientific">Tistrella mobilis</name>
    <dbReference type="NCBI Taxonomy" id="171437"/>
    <lineage>
        <taxon>Bacteria</taxon>
        <taxon>Pseudomonadati</taxon>
        <taxon>Pseudomonadota</taxon>
        <taxon>Alphaproteobacteria</taxon>
        <taxon>Geminicoccales</taxon>
        <taxon>Geminicoccaceae</taxon>
        <taxon>Tistrella</taxon>
    </lineage>
</organism>
<proteinExistence type="predicted"/>
<protein>
    <submittedName>
        <fullName evidence="3">Uncharacterized protein</fullName>
    </submittedName>
</protein>
<evidence type="ECO:0000313" key="4">
    <source>
        <dbReference type="Proteomes" id="UP000075787"/>
    </source>
</evidence>
<dbReference type="EMBL" id="DMAI01000317">
    <property type="protein sequence ID" value="HAE49586.1"/>
    <property type="molecule type" value="Genomic_DNA"/>
</dbReference>
<dbReference type="AlphaFoldDB" id="A0A162LXS2"/>
<name>A0A162LXS2_9PROT</name>
<sequence>MLRSLALGMMVALSLAASGPYSAARAESSIAGRYTYTGTDTDGSAYDGAGEVVVTKAPSGAYEIVYDGGAYTGVGQVTGDTFSFASMAEGKNSISIGTIRPDGSIVTRWWRYKDKGSKGTETWVRK</sequence>
<feature type="signal peptide" evidence="1">
    <location>
        <begin position="1"/>
        <end position="23"/>
    </location>
</feature>
<keyword evidence="1" id="KW-0732">Signal</keyword>
<gene>
    <name evidence="3" type="ORF">AUP44_19815</name>
    <name evidence="2" type="ORF">DCK97_19395</name>
</gene>
<evidence type="ECO:0000313" key="2">
    <source>
        <dbReference type="EMBL" id="HAE49586.1"/>
    </source>
</evidence>
<dbReference type="RefSeq" id="WP_062761459.1">
    <property type="nucleotide sequence ID" value="NZ_CP121045.1"/>
</dbReference>
<reference evidence="2 5" key="2">
    <citation type="journal article" date="2018" name="Nat. Biotechnol.">
        <title>A standardized bacterial taxonomy based on genome phylogeny substantially revises the tree of life.</title>
        <authorList>
            <person name="Parks D.H."/>
            <person name="Chuvochina M."/>
            <person name="Waite D.W."/>
            <person name="Rinke C."/>
            <person name="Skarshewski A."/>
            <person name="Chaumeil P.A."/>
            <person name="Hugenholtz P."/>
        </authorList>
    </citation>
    <scope>NUCLEOTIDE SEQUENCE [LARGE SCALE GENOMIC DNA]</scope>
    <source>
        <strain evidence="2">UBA8739</strain>
    </source>
</reference>
<dbReference type="OrthoDB" id="7279180at2"/>